<dbReference type="AlphaFoldDB" id="A0A0R2MX43"/>
<dbReference type="InterPro" id="IPR002744">
    <property type="entry name" value="MIP18-like"/>
</dbReference>
<comment type="caution">
    <text evidence="2">The sequence shown here is derived from an EMBL/GenBank/DDBJ whole genome shotgun (WGS) entry which is preliminary data.</text>
</comment>
<evidence type="ECO:0000313" key="2">
    <source>
        <dbReference type="EMBL" id="KRO18200.1"/>
    </source>
</evidence>
<dbReference type="SUPFAM" id="SSF117916">
    <property type="entry name" value="Fe-S cluster assembly (FSCA) domain-like"/>
    <property type="match status" value="1"/>
</dbReference>
<protein>
    <submittedName>
        <fullName evidence="2">Metal-sulfur cluster biosynthetic enzyme</fullName>
    </submittedName>
</protein>
<dbReference type="RefSeq" id="WP_054776413.1">
    <property type="nucleotide sequence ID" value="NZ_BBBX01000001.1"/>
</dbReference>
<dbReference type="Pfam" id="PF01883">
    <property type="entry name" value="FeS_assembly_P"/>
    <property type="match status" value="1"/>
</dbReference>
<dbReference type="STRING" id="1293598.IV56_GL001330"/>
<dbReference type="EMBL" id="JQCE01000005">
    <property type="protein sequence ID" value="KRO18200.1"/>
    <property type="molecule type" value="Genomic_DNA"/>
</dbReference>
<keyword evidence="3" id="KW-1185">Reference proteome</keyword>
<dbReference type="InterPro" id="IPR034904">
    <property type="entry name" value="FSCA_dom_sf"/>
</dbReference>
<feature type="domain" description="MIP18 family-like" evidence="1">
    <location>
        <begin position="12"/>
        <end position="83"/>
    </location>
</feature>
<dbReference type="PATRIC" id="fig|1293598.4.peg.1394"/>
<evidence type="ECO:0000313" key="3">
    <source>
        <dbReference type="Proteomes" id="UP000050969"/>
    </source>
</evidence>
<dbReference type="Proteomes" id="UP000050969">
    <property type="component" value="Unassembled WGS sequence"/>
</dbReference>
<dbReference type="PANTHER" id="PTHR42831:SF1">
    <property type="entry name" value="FE-S PROTEIN MATURATION AUXILIARY FACTOR YITW"/>
    <property type="match status" value="1"/>
</dbReference>
<name>A0A0R2MX43_9LACO</name>
<gene>
    <name evidence="2" type="ORF">IV56_GL001330</name>
</gene>
<dbReference type="InterPro" id="IPR052339">
    <property type="entry name" value="Fe-S_Maturation_MIP18"/>
</dbReference>
<organism evidence="2 3">
    <name type="scientific">Lacticaseibacillus saniviri JCM 17471 = DSM 24301</name>
    <dbReference type="NCBI Taxonomy" id="1293598"/>
    <lineage>
        <taxon>Bacteria</taxon>
        <taxon>Bacillati</taxon>
        <taxon>Bacillota</taxon>
        <taxon>Bacilli</taxon>
        <taxon>Lactobacillales</taxon>
        <taxon>Lactobacillaceae</taxon>
        <taxon>Lacticaseibacillus</taxon>
    </lineage>
</organism>
<dbReference type="PANTHER" id="PTHR42831">
    <property type="entry name" value="FE-S PROTEIN MATURATION AUXILIARY FACTOR YITW"/>
    <property type="match status" value="1"/>
</dbReference>
<sequence>MATDTAYFDSMKTKIVEALQTVIDPELGIDIINLGLVYGVDLDEDGTCTVEMTLTTMGCPLSDILDNDIRQALMAVDGINQVELHLVWYPAWGPERMSRYAKMTLGIH</sequence>
<dbReference type="Gene3D" id="3.30.300.130">
    <property type="entry name" value="Fe-S cluster assembly (FSCA)"/>
    <property type="match status" value="1"/>
</dbReference>
<proteinExistence type="predicted"/>
<dbReference type="OrthoDB" id="9805360at2"/>
<accession>A0A0R2MX43</accession>
<evidence type="ECO:0000259" key="1">
    <source>
        <dbReference type="Pfam" id="PF01883"/>
    </source>
</evidence>
<reference evidence="2 3" key="1">
    <citation type="journal article" date="2015" name="Genome Announc.">
        <title>Expanding the biotechnology potential of lactobacilli through comparative genomics of 213 strains and associated genera.</title>
        <authorList>
            <person name="Sun Z."/>
            <person name="Harris H.M."/>
            <person name="McCann A."/>
            <person name="Guo C."/>
            <person name="Argimon S."/>
            <person name="Zhang W."/>
            <person name="Yang X."/>
            <person name="Jeffery I.B."/>
            <person name="Cooney J.C."/>
            <person name="Kagawa T.F."/>
            <person name="Liu W."/>
            <person name="Song Y."/>
            <person name="Salvetti E."/>
            <person name="Wrobel A."/>
            <person name="Rasinkangas P."/>
            <person name="Parkhill J."/>
            <person name="Rea M.C."/>
            <person name="O'Sullivan O."/>
            <person name="Ritari J."/>
            <person name="Douillard F.P."/>
            <person name="Paul Ross R."/>
            <person name="Yang R."/>
            <person name="Briner A.E."/>
            <person name="Felis G.E."/>
            <person name="de Vos W.M."/>
            <person name="Barrangou R."/>
            <person name="Klaenhammer T.R."/>
            <person name="Caufield P.W."/>
            <person name="Cui Y."/>
            <person name="Zhang H."/>
            <person name="O'Toole P.W."/>
        </authorList>
    </citation>
    <scope>NUCLEOTIDE SEQUENCE [LARGE SCALE GENOMIC DNA]</scope>
    <source>
        <strain evidence="2 3">DSM 24301</strain>
    </source>
</reference>